<proteinExistence type="predicted"/>
<dbReference type="Proteomes" id="UP001249851">
    <property type="component" value="Unassembled WGS sequence"/>
</dbReference>
<accession>A0AAD9V9X4</accession>
<dbReference type="EMBL" id="JARQWQ010000017">
    <property type="protein sequence ID" value="KAK2566327.1"/>
    <property type="molecule type" value="Genomic_DNA"/>
</dbReference>
<reference evidence="1" key="1">
    <citation type="journal article" date="2023" name="G3 (Bethesda)">
        <title>Whole genome assembly and annotation of the endangered Caribbean coral Acropora cervicornis.</title>
        <authorList>
            <person name="Selwyn J.D."/>
            <person name="Vollmer S.V."/>
        </authorList>
    </citation>
    <scope>NUCLEOTIDE SEQUENCE</scope>
    <source>
        <strain evidence="1">K2</strain>
    </source>
</reference>
<evidence type="ECO:0000313" key="2">
    <source>
        <dbReference type="Proteomes" id="UP001249851"/>
    </source>
</evidence>
<keyword evidence="2" id="KW-1185">Reference proteome</keyword>
<organism evidence="1 2">
    <name type="scientific">Acropora cervicornis</name>
    <name type="common">Staghorn coral</name>
    <dbReference type="NCBI Taxonomy" id="6130"/>
    <lineage>
        <taxon>Eukaryota</taxon>
        <taxon>Metazoa</taxon>
        <taxon>Cnidaria</taxon>
        <taxon>Anthozoa</taxon>
        <taxon>Hexacorallia</taxon>
        <taxon>Scleractinia</taxon>
        <taxon>Astrocoeniina</taxon>
        <taxon>Acroporidae</taxon>
        <taxon>Acropora</taxon>
    </lineage>
</organism>
<name>A0AAD9V9X4_ACRCE</name>
<dbReference type="AlphaFoldDB" id="A0AAD9V9X4"/>
<reference evidence="1" key="2">
    <citation type="journal article" date="2023" name="Science">
        <title>Genomic signatures of disease resistance in endangered staghorn corals.</title>
        <authorList>
            <person name="Vollmer S.V."/>
            <person name="Selwyn J.D."/>
            <person name="Despard B.A."/>
            <person name="Roesel C.L."/>
        </authorList>
    </citation>
    <scope>NUCLEOTIDE SEQUENCE</scope>
    <source>
        <strain evidence="1">K2</strain>
    </source>
</reference>
<evidence type="ECO:0000313" key="1">
    <source>
        <dbReference type="EMBL" id="KAK2566327.1"/>
    </source>
</evidence>
<protein>
    <submittedName>
        <fullName evidence="1">Uncharacterized protein</fullName>
    </submittedName>
</protein>
<comment type="caution">
    <text evidence="1">The sequence shown here is derived from an EMBL/GenBank/DDBJ whole genome shotgun (WGS) entry which is preliminary data.</text>
</comment>
<feature type="non-terminal residue" evidence="1">
    <location>
        <position position="1"/>
    </location>
</feature>
<sequence length="27" mass="2986">MKANSSTLVQCQDFPLLSHLVLEALNN</sequence>
<gene>
    <name evidence="1" type="ORF">P5673_009821</name>
</gene>